<evidence type="ECO:0000256" key="8">
    <source>
        <dbReference type="ARBA" id="ARBA00023242"/>
    </source>
</evidence>
<dbReference type="AlphaFoldDB" id="A0A540K874"/>
<accession>A0A540K874</accession>
<feature type="region of interest" description="Disordered" evidence="11">
    <location>
        <begin position="1"/>
        <end position="84"/>
    </location>
</feature>
<keyword evidence="13" id="KW-1185">Reference proteome</keyword>
<evidence type="ECO:0000256" key="4">
    <source>
        <dbReference type="ARBA" id="ARBA00022490"/>
    </source>
</evidence>
<comment type="function">
    <text evidence="10">Protein associated with the U5 snRNP, during its maturation and its post-splicing recycling and which is required for spliceosomal tri-snRNP complex assembly in the nucleus. Has a molecular sequestering activity and transiently hinders SNRNP200 binding sites for constitutive splicing factors that intervene later during the assembly of the spliceosome and splicing. Together with its molecular sequestering activity, may also function as a molecular adapter and placeholder, coordinating the assembly of the U5 snRNP and its association with the U4/U6 di-snRNP.</text>
</comment>
<protein>
    <recommendedName>
        <fullName evidence="9">U5 small nuclear ribonucleoprotein TSSC4</fullName>
    </recommendedName>
</protein>
<evidence type="ECO:0000313" key="13">
    <source>
        <dbReference type="Proteomes" id="UP000315295"/>
    </source>
</evidence>
<keyword evidence="4" id="KW-0963">Cytoplasm</keyword>
<dbReference type="Proteomes" id="UP000315295">
    <property type="component" value="Unassembled WGS sequence"/>
</dbReference>
<dbReference type="GO" id="GO:0005681">
    <property type="term" value="C:spliceosomal complex"/>
    <property type="evidence" value="ECO:0007669"/>
    <property type="project" value="UniProtKB-KW"/>
</dbReference>
<dbReference type="GO" id="GO:0006397">
    <property type="term" value="P:mRNA processing"/>
    <property type="evidence" value="ECO:0007669"/>
    <property type="project" value="UniProtKB-KW"/>
</dbReference>
<evidence type="ECO:0000256" key="9">
    <source>
        <dbReference type="ARBA" id="ARBA00035304"/>
    </source>
</evidence>
<dbReference type="EMBL" id="VIEB01001993">
    <property type="protein sequence ID" value="TQD70102.1"/>
    <property type="molecule type" value="Genomic_DNA"/>
</dbReference>
<comment type="caution">
    <text evidence="12">The sequence shown here is derived from an EMBL/GenBank/DDBJ whole genome shotgun (WGS) entry which is preliminary data.</text>
</comment>
<dbReference type="STRING" id="106549.A0A540K874"/>
<dbReference type="InterPro" id="IPR029338">
    <property type="entry name" value="TSSC4"/>
</dbReference>
<evidence type="ECO:0000256" key="3">
    <source>
        <dbReference type="ARBA" id="ARBA00010362"/>
    </source>
</evidence>
<keyword evidence="6" id="KW-0747">Spliceosome</keyword>
<name>A0A540K874_MALBA</name>
<evidence type="ECO:0000256" key="1">
    <source>
        <dbReference type="ARBA" id="ARBA00004123"/>
    </source>
</evidence>
<dbReference type="GO" id="GO:0005737">
    <property type="term" value="C:cytoplasm"/>
    <property type="evidence" value="ECO:0007669"/>
    <property type="project" value="UniProtKB-SubCell"/>
</dbReference>
<feature type="compositionally biased region" description="Acidic residues" evidence="11">
    <location>
        <begin position="35"/>
        <end position="60"/>
    </location>
</feature>
<dbReference type="PANTHER" id="PTHR13445">
    <property type="entry name" value="TUMOR SUPPRESSING SUBTRANSFERABLE CANDIDATE 4 TSSC4"/>
    <property type="match status" value="1"/>
</dbReference>
<keyword evidence="5" id="KW-0507">mRNA processing</keyword>
<reference evidence="12 13" key="1">
    <citation type="journal article" date="2019" name="G3 (Bethesda)">
        <title>Sequencing of a Wild Apple (Malus baccata) Genome Unravels the Differences Between Cultivated and Wild Apple Species Regarding Disease Resistance and Cold Tolerance.</title>
        <authorList>
            <person name="Chen X."/>
        </authorList>
    </citation>
    <scope>NUCLEOTIDE SEQUENCE [LARGE SCALE GENOMIC DNA]</scope>
    <source>
        <strain evidence="13">cv. Shandingzi</strain>
        <tissue evidence="12">Leaves</tissue>
    </source>
</reference>
<comment type="similarity">
    <text evidence="3">Belongs to the TSSC4 family.</text>
</comment>
<sequence length="139" mass="15999">MERREWNRDKGSPEPEAEPLPFYSKSKPKSKNDFSDDLEEDLLDLDDDLEDKEEDEEEDASASSSSQPATKPKPDDYNEEEWEIKSSIGWDCTLDFEDEEDGYDKVAVGKETAGDRLYMRDVNNYGIDIDTQDEAPTRC</sequence>
<keyword evidence="8" id="KW-0539">Nucleus</keyword>
<evidence type="ECO:0000256" key="2">
    <source>
        <dbReference type="ARBA" id="ARBA00004496"/>
    </source>
</evidence>
<evidence type="ECO:0000256" key="10">
    <source>
        <dbReference type="ARBA" id="ARBA00045970"/>
    </source>
</evidence>
<organism evidence="12 13">
    <name type="scientific">Malus baccata</name>
    <name type="common">Siberian crab apple</name>
    <name type="synonym">Pyrus baccata</name>
    <dbReference type="NCBI Taxonomy" id="106549"/>
    <lineage>
        <taxon>Eukaryota</taxon>
        <taxon>Viridiplantae</taxon>
        <taxon>Streptophyta</taxon>
        <taxon>Embryophyta</taxon>
        <taxon>Tracheophyta</taxon>
        <taxon>Spermatophyta</taxon>
        <taxon>Magnoliopsida</taxon>
        <taxon>eudicotyledons</taxon>
        <taxon>Gunneridae</taxon>
        <taxon>Pentapetalae</taxon>
        <taxon>rosids</taxon>
        <taxon>fabids</taxon>
        <taxon>Rosales</taxon>
        <taxon>Rosaceae</taxon>
        <taxon>Amygdaloideae</taxon>
        <taxon>Maleae</taxon>
        <taxon>Malus</taxon>
    </lineage>
</organism>
<keyword evidence="7" id="KW-0508">mRNA splicing</keyword>
<evidence type="ECO:0000256" key="5">
    <source>
        <dbReference type="ARBA" id="ARBA00022664"/>
    </source>
</evidence>
<dbReference type="GO" id="GO:0008380">
    <property type="term" value="P:RNA splicing"/>
    <property type="evidence" value="ECO:0007669"/>
    <property type="project" value="UniProtKB-KW"/>
</dbReference>
<comment type="subcellular location">
    <subcellularLocation>
        <location evidence="2">Cytoplasm</location>
    </subcellularLocation>
    <subcellularLocation>
        <location evidence="1">Nucleus</location>
    </subcellularLocation>
</comment>
<feature type="compositionally biased region" description="Basic and acidic residues" evidence="11">
    <location>
        <begin position="1"/>
        <end position="13"/>
    </location>
</feature>
<dbReference type="PANTHER" id="PTHR13445:SF3">
    <property type="entry name" value="U5 SMALL NUCLEAR RIBONUCLEOPROTEIN TSSC4"/>
    <property type="match status" value="1"/>
</dbReference>
<evidence type="ECO:0000313" key="12">
    <source>
        <dbReference type="EMBL" id="TQD70102.1"/>
    </source>
</evidence>
<evidence type="ECO:0000256" key="11">
    <source>
        <dbReference type="SAM" id="MobiDB-lite"/>
    </source>
</evidence>
<evidence type="ECO:0000256" key="7">
    <source>
        <dbReference type="ARBA" id="ARBA00023187"/>
    </source>
</evidence>
<evidence type="ECO:0000256" key="6">
    <source>
        <dbReference type="ARBA" id="ARBA00022728"/>
    </source>
</evidence>
<proteinExistence type="inferred from homology"/>
<gene>
    <name evidence="12" type="ORF">C1H46_044362</name>
</gene>